<name>A6TS29_ALKMQ</name>
<dbReference type="Proteomes" id="UP000001572">
    <property type="component" value="Chromosome"/>
</dbReference>
<sequence>MNEQQKRLFPEWTEDTSTNHTLCLSDDLDSLLSSIFLKQVKGYDISHFYTFKSISRSVEHGHATKDVIGVDVDFANGKCWGNHVTMLSPTDNCDSQCANLNITNMINKNNYTDKFCGSTLLQILSYYNVDISSWTDVTGKIKGRDFGKQKRRIISNLLQ</sequence>
<dbReference type="eggNOG" id="ENOG5030N4K">
    <property type="taxonomic scope" value="Bacteria"/>
</dbReference>
<dbReference type="EMBL" id="CP000724">
    <property type="protein sequence ID" value="ABR48997.1"/>
    <property type="molecule type" value="Genomic_DNA"/>
</dbReference>
<protein>
    <submittedName>
        <fullName evidence="1">Uncharacterized protein</fullName>
    </submittedName>
</protein>
<gene>
    <name evidence="1" type="ordered locus">Amet_2847</name>
</gene>
<reference evidence="2" key="1">
    <citation type="journal article" date="2016" name="Genome Announc.">
        <title>Complete genome sequence of Alkaliphilus metalliredigens strain QYMF, an alkaliphilic and metal-reducing bacterium isolated from borax-contaminated leachate ponds.</title>
        <authorList>
            <person name="Hwang C."/>
            <person name="Copeland A."/>
            <person name="Lucas S."/>
            <person name="Lapidus A."/>
            <person name="Barry K."/>
            <person name="Detter J.C."/>
            <person name="Glavina Del Rio T."/>
            <person name="Hammon N."/>
            <person name="Israni S."/>
            <person name="Dalin E."/>
            <person name="Tice H."/>
            <person name="Pitluck S."/>
            <person name="Chertkov O."/>
            <person name="Brettin T."/>
            <person name="Bruce D."/>
            <person name="Han C."/>
            <person name="Schmutz J."/>
            <person name="Larimer F."/>
            <person name="Land M.L."/>
            <person name="Hauser L."/>
            <person name="Kyrpides N."/>
            <person name="Mikhailova N."/>
            <person name="Ye Q."/>
            <person name="Zhou J."/>
            <person name="Richardson P."/>
            <person name="Fields M.W."/>
        </authorList>
    </citation>
    <scope>NUCLEOTIDE SEQUENCE [LARGE SCALE GENOMIC DNA]</scope>
    <source>
        <strain evidence="2">QYMF</strain>
    </source>
</reference>
<proteinExistence type="predicted"/>
<accession>A6TS29</accession>
<dbReference type="OrthoDB" id="2603165at2"/>
<evidence type="ECO:0000313" key="2">
    <source>
        <dbReference type="Proteomes" id="UP000001572"/>
    </source>
</evidence>
<dbReference type="KEGG" id="amt:Amet_2847"/>
<keyword evidence="2" id="KW-1185">Reference proteome</keyword>
<dbReference type="HOGENOM" id="CLU_1692684_0_0_9"/>
<dbReference type="RefSeq" id="WP_012063965.1">
    <property type="nucleotide sequence ID" value="NC_009633.1"/>
</dbReference>
<evidence type="ECO:0000313" key="1">
    <source>
        <dbReference type="EMBL" id="ABR48997.1"/>
    </source>
</evidence>
<dbReference type="AlphaFoldDB" id="A6TS29"/>
<organism evidence="1 2">
    <name type="scientific">Alkaliphilus metalliredigens (strain QYMF)</name>
    <dbReference type="NCBI Taxonomy" id="293826"/>
    <lineage>
        <taxon>Bacteria</taxon>
        <taxon>Bacillati</taxon>
        <taxon>Bacillota</taxon>
        <taxon>Clostridia</taxon>
        <taxon>Peptostreptococcales</taxon>
        <taxon>Natronincolaceae</taxon>
        <taxon>Alkaliphilus</taxon>
    </lineage>
</organism>
<dbReference type="STRING" id="293826.Amet_2847"/>